<dbReference type="PROSITE" id="PS00941">
    <property type="entry name" value="CARBOXYLESTERASE_B_2"/>
    <property type="match status" value="1"/>
</dbReference>
<feature type="chain" id="PRO_5020848883" description="Carboxylesterase type B domain-containing protein" evidence="2">
    <location>
        <begin position="28"/>
        <end position="632"/>
    </location>
</feature>
<dbReference type="Proteomes" id="UP000294847">
    <property type="component" value="Chromosome 6"/>
</dbReference>
<dbReference type="Pfam" id="PF00135">
    <property type="entry name" value="COesterase"/>
    <property type="match status" value="1"/>
</dbReference>
<protein>
    <recommendedName>
        <fullName evidence="3">Carboxylesterase type B domain-containing protein</fullName>
    </recommendedName>
</protein>
<evidence type="ECO:0000313" key="4">
    <source>
        <dbReference type="EMBL" id="QBZ65304.1"/>
    </source>
</evidence>
<evidence type="ECO:0000256" key="1">
    <source>
        <dbReference type="SAM" id="MobiDB-lite"/>
    </source>
</evidence>
<feature type="region of interest" description="Disordered" evidence="1">
    <location>
        <begin position="593"/>
        <end position="612"/>
    </location>
</feature>
<dbReference type="AlphaFoldDB" id="A0A4P7NS83"/>
<feature type="compositionally biased region" description="Low complexity" evidence="1">
    <location>
        <begin position="601"/>
        <end position="612"/>
    </location>
</feature>
<feature type="domain" description="Carboxylesterase type B" evidence="3">
    <location>
        <begin position="30"/>
        <end position="529"/>
    </location>
</feature>
<dbReference type="InterPro" id="IPR050309">
    <property type="entry name" value="Type-B_Carboxylest/Lipase"/>
</dbReference>
<dbReference type="EMBL" id="CP034209">
    <property type="protein sequence ID" value="QBZ65304.1"/>
    <property type="molecule type" value="Genomic_DNA"/>
</dbReference>
<keyword evidence="2" id="KW-0732">Signal</keyword>
<dbReference type="InterPro" id="IPR029058">
    <property type="entry name" value="AB_hydrolase_fold"/>
</dbReference>
<name>A0A4P7NS83_PYROR</name>
<feature type="signal peptide" evidence="2">
    <location>
        <begin position="1"/>
        <end position="27"/>
    </location>
</feature>
<dbReference type="InterPro" id="IPR002018">
    <property type="entry name" value="CarbesteraseB"/>
</dbReference>
<evidence type="ECO:0000259" key="3">
    <source>
        <dbReference type="Pfam" id="PF00135"/>
    </source>
</evidence>
<proteinExistence type="predicted"/>
<accession>A0A4P7NS83</accession>
<sequence length="632" mass="68103">MRLPDLGTAVTTLLAATITWQPSVVAAVDPLVDLGYTRLQGVAQGQGATQWLGVRFAQPPLGALRFAAPAALNMKAPFDGNVVDASKFRPICLPRSASDFTMQPNKRFTVSEDCLFVNIFAPSNATTTSNLPVMYFIQGGGFQSLSNANFNGGDLAAFGNIIVVQVNYRVGPFGFLHSKEVQKEANTNVGLKDMIMGMEWTKQNIAQFGGNPAQIVMAGDSAGATAVALLLSGWASQNPQTTLVKGAIMESLSLATLRTIDQGQEQYACLLNKTSCTSSPDTLACLRSVNASQLQTEECQFNPNLDGDLVPASMLTRFDQGLYLRVPNIAGSCSDEGTKNVPKDTNTTAEAFKFFQDQTSGVLSNASLDLLQKTYLDKTMPLKDVPPNRAVEAKAPAGKLWQQLSLAQGDFRAHCVTARLQNAMARDGVKTFNYRFAPVDDEQERLGFGAYHTVELNAVFGPNNTDGDPPKSYRTSGANAIIVPQTMAYWASFVRTLDPSPMRAADTPEWKPWTGTQGRERLRFKTGDVNMERMEDDQRNNCEMLDPMLAAIEMPQPKEVVVELNRPGTSFGSSWGTSENSVAAAVAVAAPDRGAKKLQASSTPSSGGTRSTGSVRWSVLLLTLAPLAPMLL</sequence>
<organism evidence="4 5">
    <name type="scientific">Pyricularia oryzae</name>
    <name type="common">Rice blast fungus</name>
    <name type="synonym">Magnaporthe oryzae</name>
    <dbReference type="NCBI Taxonomy" id="318829"/>
    <lineage>
        <taxon>Eukaryota</taxon>
        <taxon>Fungi</taxon>
        <taxon>Dikarya</taxon>
        <taxon>Ascomycota</taxon>
        <taxon>Pezizomycotina</taxon>
        <taxon>Sordariomycetes</taxon>
        <taxon>Sordariomycetidae</taxon>
        <taxon>Magnaporthales</taxon>
        <taxon>Pyriculariaceae</taxon>
        <taxon>Pyricularia</taxon>
    </lineage>
</organism>
<evidence type="ECO:0000256" key="2">
    <source>
        <dbReference type="SAM" id="SignalP"/>
    </source>
</evidence>
<dbReference type="Gene3D" id="3.40.50.1820">
    <property type="entry name" value="alpha/beta hydrolase"/>
    <property type="match status" value="1"/>
</dbReference>
<reference evidence="4 5" key="1">
    <citation type="journal article" date="2019" name="Mol. Biol. Evol.">
        <title>Blast fungal genomes show frequent chromosomal changes, gene gains and losses, and effector gene turnover.</title>
        <authorList>
            <person name="Gomez Luciano L.B."/>
            <person name="Jason Tsai I."/>
            <person name="Chuma I."/>
            <person name="Tosa Y."/>
            <person name="Chen Y.H."/>
            <person name="Li J.Y."/>
            <person name="Li M.Y."/>
            <person name="Jade Lu M.Y."/>
            <person name="Nakayashiki H."/>
            <person name="Li W.H."/>
        </authorList>
    </citation>
    <scope>NUCLEOTIDE SEQUENCE [LARGE SCALE GENOMIC DNA]</scope>
    <source>
        <strain evidence="4">MZ5-1-6</strain>
    </source>
</reference>
<evidence type="ECO:0000313" key="5">
    <source>
        <dbReference type="Proteomes" id="UP000294847"/>
    </source>
</evidence>
<gene>
    <name evidence="4" type="ORF">PoMZ_07011</name>
</gene>
<dbReference type="InterPro" id="IPR019819">
    <property type="entry name" value="Carboxylesterase_B_CS"/>
</dbReference>
<dbReference type="PANTHER" id="PTHR11559">
    <property type="entry name" value="CARBOXYLESTERASE"/>
    <property type="match status" value="1"/>
</dbReference>
<dbReference type="SUPFAM" id="SSF53474">
    <property type="entry name" value="alpha/beta-Hydrolases"/>
    <property type="match status" value="1"/>
</dbReference>